<evidence type="ECO:0000313" key="1">
    <source>
        <dbReference type="EMBL" id="ATC62913.1"/>
    </source>
</evidence>
<proteinExistence type="predicted"/>
<dbReference type="InterPro" id="IPR007485">
    <property type="entry name" value="LPS_assembly_LptE"/>
</dbReference>
<dbReference type="Pfam" id="PF04390">
    <property type="entry name" value="LptE"/>
    <property type="match status" value="1"/>
</dbReference>
<gene>
    <name evidence="1" type="ORF">CMV30_02460</name>
</gene>
<organism evidence="1 2">
    <name type="scientific">Nibricoccus aquaticus</name>
    <dbReference type="NCBI Taxonomy" id="2576891"/>
    <lineage>
        <taxon>Bacteria</taxon>
        <taxon>Pseudomonadati</taxon>
        <taxon>Verrucomicrobiota</taxon>
        <taxon>Opitutia</taxon>
        <taxon>Opitutales</taxon>
        <taxon>Opitutaceae</taxon>
        <taxon>Nibricoccus</taxon>
    </lineage>
</organism>
<name>A0A290Q3C1_9BACT</name>
<dbReference type="GO" id="GO:0019867">
    <property type="term" value="C:outer membrane"/>
    <property type="evidence" value="ECO:0007669"/>
    <property type="project" value="InterPro"/>
</dbReference>
<dbReference type="Proteomes" id="UP000217265">
    <property type="component" value="Chromosome"/>
</dbReference>
<dbReference type="EMBL" id="CP023344">
    <property type="protein sequence ID" value="ATC62913.1"/>
    <property type="molecule type" value="Genomic_DNA"/>
</dbReference>
<dbReference type="GO" id="GO:0043165">
    <property type="term" value="P:Gram-negative-bacterium-type cell outer membrane assembly"/>
    <property type="evidence" value="ECO:0007669"/>
    <property type="project" value="InterPro"/>
</dbReference>
<dbReference type="KEGG" id="vbh:CMV30_02460"/>
<reference evidence="1 2" key="1">
    <citation type="submission" date="2017-09" db="EMBL/GenBank/DDBJ databases">
        <title>Complete genome sequence of Verrucomicrobial strain HZ-65, isolated from freshwater.</title>
        <authorList>
            <person name="Choi A."/>
        </authorList>
    </citation>
    <scope>NUCLEOTIDE SEQUENCE [LARGE SCALE GENOMIC DNA]</scope>
    <source>
        <strain evidence="1 2">HZ-65</strain>
    </source>
</reference>
<keyword evidence="2" id="KW-1185">Reference proteome</keyword>
<sequence length="211" mass="23171">MATPVLLFPAIIHRILQSPEKNPCSSASSVVNLPPLMRPFLAALLLPVLFFTGCSHYQLGTEGKLTFTRLYIAPVENTAALPQAAAVFSTQLRDAFLRDSRVVLVNSSDQADATLTVSLAQLTRGVATARPDDTGLTRKFEITVHALCTLRDNRTHAALFEKRPVNATRQLFTTPSPYVNESDQLQAEYNLMPQLATALADRIAHTVLDVW</sequence>
<dbReference type="AlphaFoldDB" id="A0A290Q3C1"/>
<accession>A0A290Q3C1</accession>
<dbReference type="Gene3D" id="3.30.160.150">
    <property type="entry name" value="Lipoprotein like domain"/>
    <property type="match status" value="1"/>
</dbReference>
<evidence type="ECO:0000313" key="2">
    <source>
        <dbReference type="Proteomes" id="UP000217265"/>
    </source>
</evidence>
<evidence type="ECO:0008006" key="3">
    <source>
        <dbReference type="Google" id="ProtNLM"/>
    </source>
</evidence>
<protein>
    <recommendedName>
        <fullName evidence="3">Lipopolysaccharide-assembly</fullName>
    </recommendedName>
</protein>